<dbReference type="Proteomes" id="UP000297245">
    <property type="component" value="Unassembled WGS sequence"/>
</dbReference>
<dbReference type="AlphaFoldDB" id="A0A4S8M2G2"/>
<keyword evidence="2" id="KW-1185">Reference proteome</keyword>
<reference evidence="1 2" key="1">
    <citation type="journal article" date="2019" name="Nat. Ecol. Evol.">
        <title>Megaphylogeny resolves global patterns of mushroom evolution.</title>
        <authorList>
            <person name="Varga T."/>
            <person name="Krizsan K."/>
            <person name="Foldi C."/>
            <person name="Dima B."/>
            <person name="Sanchez-Garcia M."/>
            <person name="Sanchez-Ramirez S."/>
            <person name="Szollosi G.J."/>
            <person name="Szarkandi J.G."/>
            <person name="Papp V."/>
            <person name="Albert L."/>
            <person name="Andreopoulos W."/>
            <person name="Angelini C."/>
            <person name="Antonin V."/>
            <person name="Barry K.W."/>
            <person name="Bougher N.L."/>
            <person name="Buchanan P."/>
            <person name="Buyck B."/>
            <person name="Bense V."/>
            <person name="Catcheside P."/>
            <person name="Chovatia M."/>
            <person name="Cooper J."/>
            <person name="Damon W."/>
            <person name="Desjardin D."/>
            <person name="Finy P."/>
            <person name="Geml J."/>
            <person name="Haridas S."/>
            <person name="Hughes K."/>
            <person name="Justo A."/>
            <person name="Karasinski D."/>
            <person name="Kautmanova I."/>
            <person name="Kiss B."/>
            <person name="Kocsube S."/>
            <person name="Kotiranta H."/>
            <person name="LaButti K.M."/>
            <person name="Lechner B.E."/>
            <person name="Liimatainen K."/>
            <person name="Lipzen A."/>
            <person name="Lukacs Z."/>
            <person name="Mihaltcheva S."/>
            <person name="Morgado L.N."/>
            <person name="Niskanen T."/>
            <person name="Noordeloos M.E."/>
            <person name="Ohm R.A."/>
            <person name="Ortiz-Santana B."/>
            <person name="Ovrebo C."/>
            <person name="Racz N."/>
            <person name="Riley R."/>
            <person name="Savchenko A."/>
            <person name="Shiryaev A."/>
            <person name="Soop K."/>
            <person name="Spirin V."/>
            <person name="Szebenyi C."/>
            <person name="Tomsovsky M."/>
            <person name="Tulloss R.E."/>
            <person name="Uehling J."/>
            <person name="Grigoriev I.V."/>
            <person name="Vagvolgyi C."/>
            <person name="Papp T."/>
            <person name="Martin F.M."/>
            <person name="Miettinen O."/>
            <person name="Hibbett D.S."/>
            <person name="Nagy L.G."/>
        </authorList>
    </citation>
    <scope>NUCLEOTIDE SEQUENCE [LARGE SCALE GENOMIC DNA]</scope>
    <source>
        <strain evidence="1 2">CBS 962.96</strain>
    </source>
</reference>
<dbReference type="EMBL" id="ML179184">
    <property type="protein sequence ID" value="THU96091.1"/>
    <property type="molecule type" value="Genomic_DNA"/>
</dbReference>
<sequence>MFQNYPRKHSEPLHIDDTYKTPKIIQYSLFSLVCCMISSNCRNTFYNRLCWSFSTEALPCESSSAQTKKGPTQHTSSLALHSHFSLVGLTGWGLFLT</sequence>
<proteinExistence type="predicted"/>
<protein>
    <submittedName>
        <fullName evidence="1">Uncharacterized protein</fullName>
    </submittedName>
</protein>
<evidence type="ECO:0000313" key="1">
    <source>
        <dbReference type="EMBL" id="THU96091.1"/>
    </source>
</evidence>
<evidence type="ECO:0000313" key="2">
    <source>
        <dbReference type="Proteomes" id="UP000297245"/>
    </source>
</evidence>
<gene>
    <name evidence="1" type="ORF">K435DRAFT_108309</name>
</gene>
<organism evidence="1 2">
    <name type="scientific">Dendrothele bispora (strain CBS 962.96)</name>
    <dbReference type="NCBI Taxonomy" id="1314807"/>
    <lineage>
        <taxon>Eukaryota</taxon>
        <taxon>Fungi</taxon>
        <taxon>Dikarya</taxon>
        <taxon>Basidiomycota</taxon>
        <taxon>Agaricomycotina</taxon>
        <taxon>Agaricomycetes</taxon>
        <taxon>Agaricomycetidae</taxon>
        <taxon>Agaricales</taxon>
        <taxon>Agaricales incertae sedis</taxon>
        <taxon>Dendrothele</taxon>
    </lineage>
</organism>
<name>A0A4S8M2G2_DENBC</name>
<accession>A0A4S8M2G2</accession>